<dbReference type="OrthoDB" id="10251809at2759"/>
<keyword evidence="2" id="KW-0677">Repeat</keyword>
<sequence length="518" mass="57091">MPPHDAKFAVDSPRVGMLSDVPEENAPGVTGRASPRSPYFHAALSGSTSTFKASASSSSLASTSITSITSPPRPPAGPRTPVPSIARPAPRSISEVSISSAIGRTPSGTRTRPGSPSTLKEKDRDRDSRDREKDRDKEKEKGKEKDKENEQDGDRDRERERTGKGPKAASTNGQPAQRIRNTPHLPHAKDAEVAPATLMYWSRAPVYGLLPPHGLRAHSVTMVDTTAWMFGGCDDKGCWRDIYHFNTETMQWAHPEVLGEIPPPCRAHTATLTDRRIVVFGGGEGPVYYNDAYLLDTTLRRWTHLVFPEGSPIPPPRRAHTAVFYKHKVWVFGGGNGMEALNDVWTLDVSVPTDKMRWEMMETRGKPPTPRGYHTANLVGSVMVVVGGSDGRECFSDVWCLNLDTLVWSQVKLDISYRRLSHTATQVGSYLFIMGGHDGSQYTSELLLFNLVSLNYEPRQIAGKPPAPRGYHVSFLADSRLFIFGGFNGNVVYDDVHLLDLAGAAYLPQVTSFRIDVE</sequence>
<evidence type="ECO:0008006" key="6">
    <source>
        <dbReference type="Google" id="ProtNLM"/>
    </source>
</evidence>
<feature type="compositionally biased region" description="Basic and acidic residues" evidence="3">
    <location>
        <begin position="119"/>
        <end position="163"/>
    </location>
</feature>
<evidence type="ECO:0000313" key="5">
    <source>
        <dbReference type="Proteomes" id="UP000006352"/>
    </source>
</evidence>
<dbReference type="PANTHER" id="PTHR46093">
    <property type="entry name" value="ACYL-COA-BINDING DOMAIN-CONTAINING PROTEIN 5"/>
    <property type="match status" value="1"/>
</dbReference>
<dbReference type="Pfam" id="PF24681">
    <property type="entry name" value="Kelch_KLHDC2_KLHL20_DRC7"/>
    <property type="match status" value="1"/>
</dbReference>
<dbReference type="Pfam" id="PF13415">
    <property type="entry name" value="Beta-prop_FBX42"/>
    <property type="match status" value="1"/>
</dbReference>
<organism evidence="4 5">
    <name type="scientific">Fibroporia radiculosa</name>
    <dbReference type="NCBI Taxonomy" id="599839"/>
    <lineage>
        <taxon>Eukaryota</taxon>
        <taxon>Fungi</taxon>
        <taxon>Dikarya</taxon>
        <taxon>Basidiomycota</taxon>
        <taxon>Agaricomycotina</taxon>
        <taxon>Agaricomycetes</taxon>
        <taxon>Polyporales</taxon>
        <taxon>Fibroporiaceae</taxon>
        <taxon>Fibroporia</taxon>
    </lineage>
</organism>
<dbReference type="AlphaFoldDB" id="J4I9D6"/>
<protein>
    <recommendedName>
        <fullName evidence="6">Galactose oxidase</fullName>
    </recommendedName>
</protein>
<dbReference type="SUPFAM" id="SSF117281">
    <property type="entry name" value="Kelch motif"/>
    <property type="match status" value="1"/>
</dbReference>
<keyword evidence="5" id="KW-1185">Reference proteome</keyword>
<dbReference type="PANTHER" id="PTHR46093:SF18">
    <property type="entry name" value="FIBRONECTIN TYPE-III DOMAIN-CONTAINING PROTEIN"/>
    <property type="match status" value="1"/>
</dbReference>
<feature type="compositionally biased region" description="Low complexity" evidence="3">
    <location>
        <begin position="45"/>
        <end position="70"/>
    </location>
</feature>
<dbReference type="GeneID" id="24095887"/>
<evidence type="ECO:0000256" key="3">
    <source>
        <dbReference type="SAM" id="MobiDB-lite"/>
    </source>
</evidence>
<gene>
    <name evidence="4" type="ORF">FIBRA_03024</name>
</gene>
<dbReference type="EMBL" id="HE797011">
    <property type="protein sequence ID" value="CCM00976.1"/>
    <property type="molecule type" value="Genomic_DNA"/>
</dbReference>
<dbReference type="Gene3D" id="2.120.10.80">
    <property type="entry name" value="Kelch-type beta propeller"/>
    <property type="match status" value="2"/>
</dbReference>
<dbReference type="InterPro" id="IPR015915">
    <property type="entry name" value="Kelch-typ_b-propeller"/>
</dbReference>
<evidence type="ECO:0000256" key="1">
    <source>
        <dbReference type="ARBA" id="ARBA00022441"/>
    </source>
</evidence>
<feature type="compositionally biased region" description="Pro residues" evidence="3">
    <location>
        <begin position="71"/>
        <end position="81"/>
    </location>
</feature>
<evidence type="ECO:0000313" key="4">
    <source>
        <dbReference type="EMBL" id="CCM00976.1"/>
    </source>
</evidence>
<accession>J4I9D6</accession>
<dbReference type="InterPro" id="IPR006652">
    <property type="entry name" value="Kelch_1"/>
</dbReference>
<feature type="region of interest" description="Disordered" evidence="3">
    <location>
        <begin position="1"/>
        <end position="188"/>
    </location>
</feature>
<dbReference type="Proteomes" id="UP000006352">
    <property type="component" value="Unassembled WGS sequence"/>
</dbReference>
<evidence type="ECO:0000256" key="2">
    <source>
        <dbReference type="ARBA" id="ARBA00022737"/>
    </source>
</evidence>
<dbReference type="HOGENOM" id="CLU_019536_3_1_1"/>
<keyword evidence="1" id="KW-0880">Kelch repeat</keyword>
<dbReference type="InParanoid" id="J4I9D6"/>
<feature type="compositionally biased region" description="Polar residues" evidence="3">
    <location>
        <begin position="94"/>
        <end position="118"/>
    </location>
</feature>
<dbReference type="STRING" id="599839.J4I9D6"/>
<dbReference type="SMART" id="SM00612">
    <property type="entry name" value="Kelch"/>
    <property type="match status" value="1"/>
</dbReference>
<proteinExistence type="predicted"/>
<reference evidence="4 5" key="1">
    <citation type="journal article" date="2012" name="Appl. Environ. Microbiol.">
        <title>Short-read sequencing for genomic analysis of the brown rot fungus Fibroporia radiculosa.</title>
        <authorList>
            <person name="Tang J.D."/>
            <person name="Perkins A.D."/>
            <person name="Sonstegard T.S."/>
            <person name="Schroeder S.G."/>
            <person name="Burgess S.C."/>
            <person name="Diehl S.V."/>
        </authorList>
    </citation>
    <scope>NUCLEOTIDE SEQUENCE [LARGE SCALE GENOMIC DNA]</scope>
    <source>
        <strain evidence="4 5">TFFH 294</strain>
    </source>
</reference>
<name>J4I9D6_9APHY</name>
<dbReference type="RefSeq" id="XP_012180259.1">
    <property type="nucleotide sequence ID" value="XM_012324869.1"/>
</dbReference>